<dbReference type="SUPFAM" id="SSF51556">
    <property type="entry name" value="Metallo-dependent hydrolases"/>
    <property type="match status" value="1"/>
</dbReference>
<dbReference type="STRING" id="1266925.GCA_000619905_01065"/>
<accession>A0A1I5A8B5</accession>
<protein>
    <recommendedName>
        <fullName evidence="2">Amidohydrolase-related domain-containing protein</fullName>
    </recommendedName>
</protein>
<feature type="domain" description="Amidohydrolase-related" evidence="2">
    <location>
        <begin position="218"/>
        <end position="443"/>
    </location>
</feature>
<evidence type="ECO:0000313" key="3">
    <source>
        <dbReference type="EMBL" id="SFN58734.1"/>
    </source>
</evidence>
<dbReference type="Proteomes" id="UP000183107">
    <property type="component" value="Unassembled WGS sequence"/>
</dbReference>
<gene>
    <name evidence="3" type="ORF">SAMN05216386_1261</name>
</gene>
<dbReference type="RefSeq" id="WP_074795856.1">
    <property type="nucleotide sequence ID" value="NZ_FOVJ01000002.1"/>
</dbReference>
<evidence type="ECO:0000313" key="4">
    <source>
        <dbReference type="Proteomes" id="UP000183107"/>
    </source>
</evidence>
<dbReference type="PANTHER" id="PTHR42889:SF1">
    <property type="entry name" value="BLR3681 PROTEIN"/>
    <property type="match status" value="1"/>
</dbReference>
<keyword evidence="4" id="KW-1185">Reference proteome</keyword>
<evidence type="ECO:0000259" key="2">
    <source>
        <dbReference type="Pfam" id="PF04909"/>
    </source>
</evidence>
<dbReference type="eggNOG" id="COG2159">
    <property type="taxonomic scope" value="Bacteria"/>
</dbReference>
<dbReference type="Pfam" id="PF04909">
    <property type="entry name" value="Amidohydro_2"/>
    <property type="match status" value="1"/>
</dbReference>
<name>A0A1I5A8B5_9PROT</name>
<dbReference type="AlphaFoldDB" id="A0A1I5A8B5"/>
<reference evidence="4" key="1">
    <citation type="submission" date="2016-10" db="EMBL/GenBank/DDBJ databases">
        <authorList>
            <person name="Varghese N."/>
        </authorList>
    </citation>
    <scope>NUCLEOTIDE SEQUENCE [LARGE SCALE GENOMIC DNA]</scope>
    <source>
        <strain evidence="4">Nsp8</strain>
    </source>
</reference>
<dbReference type="OrthoDB" id="7325417at2"/>
<feature type="region of interest" description="Disordered" evidence="1">
    <location>
        <begin position="1"/>
        <end position="31"/>
    </location>
</feature>
<sequence>MNSTNCRIDPDGTRLPIKLDTTSNGEFEPVPLSPVNRAANHLAHEAADTNAKRLGVSRRNFLISACGAASTLLAFNAANAAAGKAGGFFDLPEEAALEPALAQAKIGGEGEFIFDVQGHFVDPNGAWLQKLAPGVKPLSQMPKTGCALASEPGAYSYLRCLGPDEFVKDVFLDSDTDMMVLSFVPSRPDAEPLTIQAADAVRQIVDKMEGMHRLLIHGRVNPNQAADLDSMDELKERWGVSAWKTYTQFGPDGKGYFLSDDIGTRFIEKARKLGVKVICVHKGLPFGKRSYEHSKCTDIGVVAKRFPDVAFLVYHSGFVTSVPERAFEGRGADDGIDTLIRSLVENGVAPNSNVYAELGSTWRYLMRDPEAAAHALGKLLKYCGENNVLWGTDSIWYGSPQDQIQAFRAFQIAPGFRARYGYPEMTPQLRASIFGLNAAKVYSISPKEVKKYTKRDRIARDRLAYREHPEPHFLTYGPKTRREFLNLPGAGQP</sequence>
<dbReference type="EMBL" id="FOVJ01000002">
    <property type="protein sequence ID" value="SFN58734.1"/>
    <property type="molecule type" value="Genomic_DNA"/>
</dbReference>
<dbReference type="InterPro" id="IPR006680">
    <property type="entry name" value="Amidohydro-rel"/>
</dbReference>
<dbReference type="InterPro" id="IPR032466">
    <property type="entry name" value="Metal_Hydrolase"/>
</dbReference>
<evidence type="ECO:0000256" key="1">
    <source>
        <dbReference type="SAM" id="MobiDB-lite"/>
    </source>
</evidence>
<organism evidence="3 4">
    <name type="scientific">Nitrosospira briensis</name>
    <dbReference type="NCBI Taxonomy" id="35799"/>
    <lineage>
        <taxon>Bacteria</taxon>
        <taxon>Pseudomonadati</taxon>
        <taxon>Pseudomonadota</taxon>
        <taxon>Betaproteobacteria</taxon>
        <taxon>Nitrosomonadales</taxon>
        <taxon>Nitrosomonadaceae</taxon>
        <taxon>Nitrosospira</taxon>
    </lineage>
</organism>
<dbReference type="Gene3D" id="3.20.20.140">
    <property type="entry name" value="Metal-dependent hydrolases"/>
    <property type="match status" value="1"/>
</dbReference>
<dbReference type="GO" id="GO:0016787">
    <property type="term" value="F:hydrolase activity"/>
    <property type="evidence" value="ECO:0007669"/>
    <property type="project" value="InterPro"/>
</dbReference>
<dbReference type="PANTHER" id="PTHR42889">
    <property type="entry name" value="BLR3681 PROTEIN"/>
    <property type="match status" value="1"/>
</dbReference>
<proteinExistence type="predicted"/>